<gene>
    <name evidence="2" type="ORF">SAMN04488055_2669</name>
</gene>
<dbReference type="EMBL" id="FSRA01000001">
    <property type="protein sequence ID" value="SIO04552.1"/>
    <property type="molecule type" value="Genomic_DNA"/>
</dbReference>
<dbReference type="Gene3D" id="3.30.160.670">
    <property type="match status" value="1"/>
</dbReference>
<name>A0A1N6GAU1_9BACT</name>
<accession>A0A1N6GAU1</accession>
<dbReference type="Proteomes" id="UP000185003">
    <property type="component" value="Unassembled WGS sequence"/>
</dbReference>
<protein>
    <recommendedName>
        <fullName evidence="1">DUF4136 domain-containing protein</fullName>
    </recommendedName>
</protein>
<dbReference type="PROSITE" id="PS51257">
    <property type="entry name" value="PROKAR_LIPOPROTEIN"/>
    <property type="match status" value="1"/>
</dbReference>
<dbReference type="AlphaFoldDB" id="A0A1N6GAU1"/>
<dbReference type="STRING" id="536979.SAMN04488055_2669"/>
<proteinExistence type="predicted"/>
<organism evidence="2 3">
    <name type="scientific">Chitinophaga niabensis</name>
    <dbReference type="NCBI Taxonomy" id="536979"/>
    <lineage>
        <taxon>Bacteria</taxon>
        <taxon>Pseudomonadati</taxon>
        <taxon>Bacteroidota</taxon>
        <taxon>Chitinophagia</taxon>
        <taxon>Chitinophagales</taxon>
        <taxon>Chitinophagaceae</taxon>
        <taxon>Chitinophaga</taxon>
    </lineage>
</organism>
<keyword evidence="3" id="KW-1185">Reference proteome</keyword>
<dbReference type="RefSeq" id="WP_074239711.1">
    <property type="nucleotide sequence ID" value="NZ_FSRA01000001.1"/>
</dbReference>
<sequence length="214" mass="24036">MKRTGMILSAIAVGALLFSSCRKEPLNDMTEEESRIYVTNYNDTADFTSYKTFSIVDSVAVISNRADAKKELTEYDVKLLNSLKTSLQGRGYTLVDKGAKPDLAVNVSRIDNTTTSIGYIPGYWTGFPGYWDSGYWGYPGFDYWFPSYYSVFRTREKSVVVDLVDLKNAPHADNKLNAIWNAMLRGTGVWNSNNIESMVKAVFDQSAYLKASNN</sequence>
<evidence type="ECO:0000313" key="3">
    <source>
        <dbReference type="Proteomes" id="UP000185003"/>
    </source>
</evidence>
<feature type="domain" description="DUF4136" evidence="1">
    <location>
        <begin position="38"/>
        <end position="206"/>
    </location>
</feature>
<dbReference type="OrthoDB" id="959498at2"/>
<dbReference type="Pfam" id="PF13590">
    <property type="entry name" value="DUF4136"/>
    <property type="match status" value="1"/>
</dbReference>
<evidence type="ECO:0000313" key="2">
    <source>
        <dbReference type="EMBL" id="SIO04552.1"/>
    </source>
</evidence>
<reference evidence="3" key="1">
    <citation type="submission" date="2016-11" db="EMBL/GenBank/DDBJ databases">
        <authorList>
            <person name="Varghese N."/>
            <person name="Submissions S."/>
        </authorList>
    </citation>
    <scope>NUCLEOTIDE SEQUENCE [LARGE SCALE GENOMIC DNA]</scope>
    <source>
        <strain evidence="3">DSM 24787</strain>
    </source>
</reference>
<dbReference type="InterPro" id="IPR025411">
    <property type="entry name" value="DUF4136"/>
</dbReference>
<evidence type="ECO:0000259" key="1">
    <source>
        <dbReference type="Pfam" id="PF13590"/>
    </source>
</evidence>